<dbReference type="SUPFAM" id="SSF51338">
    <property type="entry name" value="Composite domain of metallo-dependent hydrolases"/>
    <property type="match status" value="1"/>
</dbReference>
<evidence type="ECO:0000256" key="2">
    <source>
        <dbReference type="ARBA" id="ARBA00022801"/>
    </source>
</evidence>
<dbReference type="KEGG" id="rgi:RGI145_20735"/>
<dbReference type="RefSeq" id="WP_075800457.1">
    <property type="nucleotide sequence ID" value="NZ_CP015584.1"/>
</dbReference>
<dbReference type="Gene3D" id="2.30.40.10">
    <property type="entry name" value="Urease, subunit C, domain 1"/>
    <property type="match status" value="1"/>
</dbReference>
<feature type="domain" description="Amidohydrolase-related" evidence="3">
    <location>
        <begin position="66"/>
        <end position="416"/>
    </location>
</feature>
<accession>A0A1L7ALS0</accession>
<dbReference type="InterPro" id="IPR006680">
    <property type="entry name" value="Amidohydro-rel"/>
</dbReference>
<dbReference type="eggNOG" id="COG0402">
    <property type="taxonomic scope" value="Bacteria"/>
</dbReference>
<dbReference type="Pfam" id="PF01979">
    <property type="entry name" value="Amidohydro_1"/>
    <property type="match status" value="1"/>
</dbReference>
<dbReference type="Gene3D" id="3.20.20.140">
    <property type="entry name" value="Metal-dependent hydrolases"/>
    <property type="match status" value="1"/>
</dbReference>
<dbReference type="PANTHER" id="PTHR43794">
    <property type="entry name" value="AMINOHYDROLASE SSNA-RELATED"/>
    <property type="match status" value="1"/>
</dbReference>
<proteinExistence type="inferred from homology"/>
<comment type="similarity">
    <text evidence="1">Belongs to the metallo-dependent hydrolases superfamily. ATZ/TRZ family.</text>
</comment>
<reference evidence="4 5" key="1">
    <citation type="submission" date="2016-05" db="EMBL/GenBank/DDBJ databases">
        <title>Complete Genome and Methylome Analysis of Psychrotrophic Bacterial Isolates from Antarctic Lake Untersee.</title>
        <authorList>
            <person name="Fomenkov A."/>
            <person name="Akimov V.N."/>
            <person name="Vasilyeva L.V."/>
            <person name="Andersen D."/>
            <person name="Vincze T."/>
            <person name="Roberts R.J."/>
        </authorList>
    </citation>
    <scope>NUCLEOTIDE SEQUENCE [LARGE SCALE GENOMIC DNA]</scope>
    <source>
        <strain evidence="4 5">U14-5</strain>
    </source>
</reference>
<sequence>MPSLSPEILSAPRLLLRPGQVLLPEGFAADIAVLVENGRFAAVGPATAILAANADLVPIDLPDHALMPGFIDAHHHLTQAIGKSLAFGEPSEIFRRIWVPMESHLGGEMAWLSAKLAALEALRGGFTTVVDAGTRHEGDLDPIAVAVREAGLRTVLGLICNDAAGPEPADPAPILARAERHLARWGQDSLVHPSLAISIPEVATDAMLHRVASLCAEAGVPFQTHANEHLVAVERSLVARGLRPVEHLRAAGALNASALLAHATLVTPREIGLLRDSGAAVAYCPVASQWKGNAVAPATAMLEMGVPLALGTDATRSDAFRLLDAAEASQRLAYGIPQGDFSCGGGWPWMVHATAASADTLGLGAVTGRVAPGLAADFLLVDLAVPELVPSRDLMWELTRFGNRDQIEAVFVAGRLRLWHGWPLDWDARAAMREVAARAGAAVAGSPIVKIHPLSAAHRAAAASGTH</sequence>
<evidence type="ECO:0000259" key="3">
    <source>
        <dbReference type="Pfam" id="PF01979"/>
    </source>
</evidence>
<evidence type="ECO:0000256" key="1">
    <source>
        <dbReference type="ARBA" id="ARBA00006745"/>
    </source>
</evidence>
<dbReference type="AlphaFoldDB" id="A0A1L7ALS0"/>
<protein>
    <submittedName>
        <fullName evidence="4">S-adenosylhomocysteine deaminase</fullName>
    </submittedName>
</protein>
<organism evidence="4 5">
    <name type="scientific">Roseomonas gilardii</name>
    <dbReference type="NCBI Taxonomy" id="257708"/>
    <lineage>
        <taxon>Bacteria</taxon>
        <taxon>Pseudomonadati</taxon>
        <taxon>Pseudomonadota</taxon>
        <taxon>Alphaproteobacteria</taxon>
        <taxon>Acetobacterales</taxon>
        <taxon>Roseomonadaceae</taxon>
        <taxon>Roseomonas</taxon>
    </lineage>
</organism>
<dbReference type="InterPro" id="IPR011059">
    <property type="entry name" value="Metal-dep_hydrolase_composite"/>
</dbReference>
<dbReference type="EMBL" id="CP015584">
    <property type="protein sequence ID" value="APT59748.1"/>
    <property type="molecule type" value="Genomic_DNA"/>
</dbReference>
<name>A0A1L7ALS0_9PROT</name>
<keyword evidence="2" id="KW-0378">Hydrolase</keyword>
<dbReference type="PANTHER" id="PTHR43794:SF11">
    <property type="entry name" value="AMIDOHYDROLASE-RELATED DOMAIN-CONTAINING PROTEIN"/>
    <property type="match status" value="1"/>
</dbReference>
<evidence type="ECO:0000313" key="5">
    <source>
        <dbReference type="Proteomes" id="UP000185494"/>
    </source>
</evidence>
<dbReference type="InterPro" id="IPR032466">
    <property type="entry name" value="Metal_Hydrolase"/>
</dbReference>
<dbReference type="GO" id="GO:0016810">
    <property type="term" value="F:hydrolase activity, acting on carbon-nitrogen (but not peptide) bonds"/>
    <property type="evidence" value="ECO:0007669"/>
    <property type="project" value="InterPro"/>
</dbReference>
<evidence type="ECO:0000313" key="4">
    <source>
        <dbReference type="EMBL" id="APT59748.1"/>
    </source>
</evidence>
<dbReference type="STRING" id="257708.RGI145_20735"/>
<dbReference type="Proteomes" id="UP000185494">
    <property type="component" value="Chromosome 2"/>
</dbReference>
<dbReference type="InterPro" id="IPR050287">
    <property type="entry name" value="MTA/SAH_deaminase"/>
</dbReference>
<gene>
    <name evidence="4" type="ORF">RGI145_20735</name>
</gene>
<dbReference type="SUPFAM" id="SSF51556">
    <property type="entry name" value="Metallo-dependent hydrolases"/>
    <property type="match status" value="1"/>
</dbReference>